<dbReference type="Proteomes" id="UP000682358">
    <property type="component" value="Plasmid p15628A_320"/>
</dbReference>
<protein>
    <submittedName>
        <fullName evidence="1">Uncharacterized protein</fullName>
    </submittedName>
</protein>
<geneLocation type="plasmid" evidence="1 2">
    <name>p15628A_320</name>
</geneLocation>
<organism evidence="1 2">
    <name type="scientific">Providencia rettgeri</name>
    <dbReference type="NCBI Taxonomy" id="587"/>
    <lineage>
        <taxon>Bacteria</taxon>
        <taxon>Pseudomonadati</taxon>
        <taxon>Pseudomonadota</taxon>
        <taxon>Gammaproteobacteria</taxon>
        <taxon>Enterobacterales</taxon>
        <taxon>Morganellaceae</taxon>
        <taxon>Providencia</taxon>
    </lineage>
</organism>
<dbReference type="RefSeq" id="WP_283656871.1">
    <property type="nucleotide sequence ID" value="NZ_CP123366.1"/>
</dbReference>
<accession>A0AAJ6K304</accession>
<name>A0AAJ6K304_PRORE</name>
<evidence type="ECO:0000313" key="2">
    <source>
        <dbReference type="Proteomes" id="UP000682358"/>
    </source>
</evidence>
<dbReference type="EMBL" id="CP123373">
    <property type="protein sequence ID" value="WHT95921.1"/>
    <property type="molecule type" value="Genomic_DNA"/>
</dbReference>
<gene>
    <name evidence="1" type="ORF">KOF27_20670</name>
</gene>
<keyword evidence="1" id="KW-0614">Plasmid</keyword>
<dbReference type="AlphaFoldDB" id="A0AAJ6K304"/>
<sequence>MMNNTELLQHIASEFIAHSGVPAKSAFDKISAGDETFINELSPSGLLELLENPLPIIINTLTGEPHSVVHNHYEDQRPDSKTYGYGIGYEIGSKIIVLAGGIDTYYHALKSKIHLQNMSYLPLMVKMTDFNNQNEPIELYY</sequence>
<evidence type="ECO:0000313" key="1">
    <source>
        <dbReference type="EMBL" id="WHT95921.1"/>
    </source>
</evidence>
<proteinExistence type="predicted"/>
<reference evidence="1" key="1">
    <citation type="submission" date="2023-04" db="EMBL/GenBank/DDBJ databases">
        <title>Co-integrate Col3M blaNDM-1-harbouring plasmids in clinical Providencia rettgeri isolates from Argentina.</title>
        <authorList>
            <person name="de Belder D."/>
            <person name="Martino F."/>
            <person name="Tijet N."/>
            <person name="Melano R.G."/>
            <person name="Faccone D."/>
            <person name="de Mendieta J.M."/>
            <person name="Rapoport M."/>
            <person name="Albornoz E."/>
            <person name="Petroni A."/>
            <person name="Tuduri E."/>
            <person name="Derdoy L."/>
            <person name="Cogut S."/>
            <person name="Errecalde L."/>
            <person name="Pasteran F."/>
            <person name="Corso A."/>
            <person name="Gomez S.A."/>
        </authorList>
    </citation>
    <scope>NUCLEOTIDE SEQUENCE</scope>
    <source>
        <strain evidence="1">PreM15628</strain>
        <plasmid evidence="1">p15628A_320</plasmid>
    </source>
</reference>